<evidence type="ECO:0000313" key="3">
    <source>
        <dbReference type="EMBL" id="ODV88342.1"/>
    </source>
</evidence>
<dbReference type="SUPFAM" id="SSF50729">
    <property type="entry name" value="PH domain-like"/>
    <property type="match status" value="1"/>
</dbReference>
<feature type="compositionally biased region" description="Basic residues" evidence="1">
    <location>
        <begin position="232"/>
        <end position="245"/>
    </location>
</feature>
<feature type="compositionally biased region" description="Basic and acidic residues" evidence="1">
    <location>
        <begin position="362"/>
        <end position="372"/>
    </location>
</feature>
<name>A0A1E4T9B1_9ASCO</name>
<dbReference type="InterPro" id="IPR001849">
    <property type="entry name" value="PH_domain"/>
</dbReference>
<feature type="compositionally biased region" description="Low complexity" evidence="1">
    <location>
        <begin position="119"/>
        <end position="146"/>
    </location>
</feature>
<feature type="compositionally biased region" description="Low complexity" evidence="1">
    <location>
        <begin position="531"/>
        <end position="544"/>
    </location>
</feature>
<feature type="compositionally biased region" description="Low complexity" evidence="1">
    <location>
        <begin position="380"/>
        <end position="392"/>
    </location>
</feature>
<dbReference type="Gene3D" id="2.30.29.30">
    <property type="entry name" value="Pleckstrin-homology domain (PH domain)/Phosphotyrosine-binding domain (PTB)"/>
    <property type="match status" value="1"/>
</dbReference>
<feature type="compositionally biased region" description="Acidic residues" evidence="1">
    <location>
        <begin position="452"/>
        <end position="471"/>
    </location>
</feature>
<keyword evidence="4" id="KW-1185">Reference proteome</keyword>
<dbReference type="Proteomes" id="UP000095023">
    <property type="component" value="Unassembled WGS sequence"/>
</dbReference>
<dbReference type="EMBL" id="KV453844">
    <property type="protein sequence ID" value="ODV88342.1"/>
    <property type="molecule type" value="Genomic_DNA"/>
</dbReference>
<dbReference type="SMART" id="SM00233">
    <property type="entry name" value="PH"/>
    <property type="match status" value="1"/>
</dbReference>
<feature type="region of interest" description="Disordered" evidence="1">
    <location>
        <begin position="510"/>
        <end position="560"/>
    </location>
</feature>
<evidence type="ECO:0000256" key="1">
    <source>
        <dbReference type="SAM" id="MobiDB-lite"/>
    </source>
</evidence>
<gene>
    <name evidence="3" type="ORF">CANCADRAFT_46237</name>
</gene>
<sequence length="612" mass="66062">MEPPPALSDPDLLSEDDSLPAYKPTVHRIGLLNRKLEMISPVEAAVFRSWSKVLVFLNSTQLNVYRLAKCSSGFPKIPPSSSLSAEELFPNFLDILPDYAAVSPSSHARSSLTATLSTSDSAAYSPSPVGTRSRTSSNVSSTTATSGHFSCSNIPGFESLELVRSYTLQYASVGVSSDYLKRKNVFRLRAEGEQLLFECPNPVDMICWIHAIQAGIDLALPLEDRPLPKQRTVPRRRNRQRRRHQSAIAASAAAHHQYRSSRSPLSRSLPHTVVGPPSQPHSQADGSSRRRGSSIASLASLPEALSNIAGRARARSSPSVSALSRLLGRRKSSLSLSHPPDNASINHNNASGLEPAGSQLPHSHDEQSDSQRRPIPRSHSSLQSQLQPQSQSTLAPVAATDSSMPESVDAAVSGFLENNHASNAGPVPFENPNDVSNANEVSHMALDNHDDSDSDPDEIPAADDEEEEEDSALAPAPDERANITPNVSPANVPMLSISLDSLSLSASASASSSTLSGQPMERLTPWDNHQRSPSTSISRRTSATKYVDLDGSSPKWSPPAEEMTESQMTRYALRCLPSLTANAAWQAIPIKKQARYYVQSRPTYDPGPGLFL</sequence>
<dbReference type="AlphaFoldDB" id="A0A1E4T9B1"/>
<dbReference type="OrthoDB" id="5865767at2759"/>
<feature type="region of interest" description="Disordered" evidence="1">
    <location>
        <begin position="227"/>
        <end position="294"/>
    </location>
</feature>
<evidence type="ECO:0000259" key="2">
    <source>
        <dbReference type="PROSITE" id="PS50003"/>
    </source>
</evidence>
<dbReference type="InterPro" id="IPR011993">
    <property type="entry name" value="PH-like_dom_sf"/>
</dbReference>
<feature type="region of interest" description="Disordered" evidence="1">
    <location>
        <begin position="331"/>
        <end position="406"/>
    </location>
</feature>
<proteinExistence type="predicted"/>
<feature type="region of interest" description="Disordered" evidence="1">
    <location>
        <begin position="445"/>
        <end position="489"/>
    </location>
</feature>
<evidence type="ECO:0000313" key="4">
    <source>
        <dbReference type="Proteomes" id="UP000095023"/>
    </source>
</evidence>
<organism evidence="3 4">
    <name type="scientific">Tortispora caseinolytica NRRL Y-17796</name>
    <dbReference type="NCBI Taxonomy" id="767744"/>
    <lineage>
        <taxon>Eukaryota</taxon>
        <taxon>Fungi</taxon>
        <taxon>Dikarya</taxon>
        <taxon>Ascomycota</taxon>
        <taxon>Saccharomycotina</taxon>
        <taxon>Trigonopsidomycetes</taxon>
        <taxon>Trigonopsidales</taxon>
        <taxon>Trigonopsidaceae</taxon>
        <taxon>Tortispora</taxon>
    </lineage>
</organism>
<feature type="domain" description="PH" evidence="2">
    <location>
        <begin position="25"/>
        <end position="217"/>
    </location>
</feature>
<protein>
    <recommendedName>
        <fullName evidence="2">PH domain-containing protein</fullName>
    </recommendedName>
</protein>
<accession>A0A1E4T9B1</accession>
<dbReference type="PROSITE" id="PS50003">
    <property type="entry name" value="PH_DOMAIN"/>
    <property type="match status" value="1"/>
</dbReference>
<dbReference type="PANTHER" id="PTHR37283">
    <property type="entry name" value="PH DOMAIN-CONTAINING PROTEIN YHR131C"/>
    <property type="match status" value="1"/>
</dbReference>
<feature type="region of interest" description="Disordered" evidence="1">
    <location>
        <begin position="119"/>
        <end position="147"/>
    </location>
</feature>
<dbReference type="PANTHER" id="PTHR37283:SF1">
    <property type="entry name" value="PH DOMAIN-CONTAINING PROTEIN YHR131C"/>
    <property type="match status" value="1"/>
</dbReference>
<feature type="compositionally biased region" description="Low complexity" evidence="1">
    <location>
        <begin position="246"/>
        <end position="270"/>
    </location>
</feature>
<reference evidence="4" key="1">
    <citation type="submission" date="2016-02" db="EMBL/GenBank/DDBJ databases">
        <title>Comparative genomics of biotechnologically important yeasts.</title>
        <authorList>
            <consortium name="DOE Joint Genome Institute"/>
            <person name="Riley R."/>
            <person name="Haridas S."/>
            <person name="Wolfe K.H."/>
            <person name="Lopes M.R."/>
            <person name="Hittinger C.T."/>
            <person name="Goker M."/>
            <person name="Salamov A."/>
            <person name="Wisecaver J."/>
            <person name="Long T.M."/>
            <person name="Aerts A.L."/>
            <person name="Barry K."/>
            <person name="Choi C."/>
            <person name="Clum A."/>
            <person name="Coughlan A.Y."/>
            <person name="Deshpande S."/>
            <person name="Douglass A.P."/>
            <person name="Hanson S.J."/>
            <person name="Klenk H.-P."/>
            <person name="Labutti K."/>
            <person name="Lapidus A."/>
            <person name="Lindquist E."/>
            <person name="Lipzen A."/>
            <person name="Meier-Kolthoff J.P."/>
            <person name="Ohm R.A."/>
            <person name="Otillar R.P."/>
            <person name="Pangilinan J."/>
            <person name="Peng Y."/>
            <person name="Rokas A."/>
            <person name="Rosa C.A."/>
            <person name="Scheuner C."/>
            <person name="Sibirny A.A."/>
            <person name="Slot J.C."/>
            <person name="Stielow J.B."/>
            <person name="Sun H."/>
            <person name="Kurtzman C.P."/>
            <person name="Blackwell M."/>
            <person name="Jeffries T.W."/>
            <person name="Grigoriev I.V."/>
        </authorList>
    </citation>
    <scope>NUCLEOTIDE SEQUENCE [LARGE SCALE GENOMIC DNA]</scope>
    <source>
        <strain evidence="4">NRRL Y-17796</strain>
    </source>
</reference>